<keyword evidence="3" id="KW-0732">Signal</keyword>
<evidence type="ECO:0000256" key="2">
    <source>
        <dbReference type="SAM" id="Phobius"/>
    </source>
</evidence>
<feature type="compositionally biased region" description="Low complexity" evidence="1">
    <location>
        <begin position="330"/>
        <end position="343"/>
    </location>
</feature>
<dbReference type="Proteomes" id="UP000195570">
    <property type="component" value="Unassembled WGS sequence"/>
</dbReference>
<keyword evidence="5" id="KW-1185">Reference proteome</keyword>
<reference evidence="4" key="1">
    <citation type="submission" date="2016-09" db="EMBL/GenBank/DDBJ databases">
        <authorList>
            <person name="Hebert L."/>
            <person name="Moumen B."/>
        </authorList>
    </citation>
    <scope>NUCLEOTIDE SEQUENCE [LARGE SCALE GENOMIC DNA]</scope>
    <source>
        <strain evidence="4">OVI</strain>
    </source>
</reference>
<keyword evidence="2" id="KW-0472">Membrane</keyword>
<name>A0A1G4I421_TRYEQ</name>
<comment type="caution">
    <text evidence="4">The sequence shown here is derived from an EMBL/GenBank/DDBJ whole genome shotgun (WGS) entry which is preliminary data.</text>
</comment>
<feature type="region of interest" description="Disordered" evidence="1">
    <location>
        <begin position="329"/>
        <end position="386"/>
    </location>
</feature>
<dbReference type="VEuPathDB" id="TriTrypDB:TEOVI_000494700"/>
<feature type="chain" id="PRO_5009235165" evidence="3">
    <location>
        <begin position="25"/>
        <end position="386"/>
    </location>
</feature>
<dbReference type="GeneID" id="92378887"/>
<gene>
    <name evidence="4" type="ORF">TEOVI_000494700</name>
</gene>
<evidence type="ECO:0000256" key="3">
    <source>
        <dbReference type="SAM" id="SignalP"/>
    </source>
</evidence>
<feature type="signal peptide" evidence="3">
    <location>
        <begin position="1"/>
        <end position="24"/>
    </location>
</feature>
<evidence type="ECO:0000256" key="1">
    <source>
        <dbReference type="SAM" id="MobiDB-lite"/>
    </source>
</evidence>
<accession>A0A1G4I421</accession>
<protein>
    <submittedName>
        <fullName evidence="4">Uncharacterized protein</fullName>
    </submittedName>
</protein>
<evidence type="ECO:0000313" key="4">
    <source>
        <dbReference type="EMBL" id="SCU66427.1"/>
    </source>
</evidence>
<organism evidence="4 5">
    <name type="scientific">Trypanosoma equiperdum</name>
    <dbReference type="NCBI Taxonomy" id="5694"/>
    <lineage>
        <taxon>Eukaryota</taxon>
        <taxon>Discoba</taxon>
        <taxon>Euglenozoa</taxon>
        <taxon>Kinetoplastea</taxon>
        <taxon>Metakinetoplastina</taxon>
        <taxon>Trypanosomatida</taxon>
        <taxon>Trypanosomatidae</taxon>
        <taxon>Trypanosoma</taxon>
    </lineage>
</organism>
<feature type="compositionally biased region" description="Low complexity" evidence="1">
    <location>
        <begin position="374"/>
        <end position="386"/>
    </location>
</feature>
<sequence>MIVRAKSLWLLAFFALNTALLADAENVTLKIVRELVLRDVGDVVLTPRFRENVDKYLRRHTDRNVKANAYKSQPDVIVVARAWFTGDSKEATASYNRVKDIFDSWEAQPNDTLISDLNNVSLRELGVQPRLIELSDQCKYGESYIDQSAENFGFNNLTLEIRMSTNPQSDLRSRLCRMLPFVDCSLIVLDVVKRVNNLYTTKVTITSPNRNYCLVVLMNNFHYAAALLPDIIESVVIADKEVFRRPSVNMVEDGRLQSPCARRFWYLIFLLLLIPLSLFVGHKMYYSGLESGRKAARALERDIRGGVRYQGQASSQPLEGWQYMESNYAGSSSNGSPRIGSSSRQTNQSQRKVHHMYYDPNENWQNNEVQMMRSSSTIPSASSRQQ</sequence>
<feature type="transmembrane region" description="Helical" evidence="2">
    <location>
        <begin position="264"/>
        <end position="285"/>
    </location>
</feature>
<dbReference type="EMBL" id="CZPT02000533">
    <property type="protein sequence ID" value="SCU66427.1"/>
    <property type="molecule type" value="Genomic_DNA"/>
</dbReference>
<evidence type="ECO:0000313" key="5">
    <source>
        <dbReference type="Proteomes" id="UP000195570"/>
    </source>
</evidence>
<proteinExistence type="predicted"/>
<feature type="compositionally biased region" description="Polar residues" evidence="1">
    <location>
        <begin position="362"/>
        <end position="373"/>
    </location>
</feature>
<keyword evidence="2" id="KW-0812">Transmembrane</keyword>
<dbReference type="RefSeq" id="XP_067077881.1">
    <property type="nucleotide sequence ID" value="XM_067221780.1"/>
</dbReference>
<dbReference type="AlphaFoldDB" id="A0A1G4I421"/>
<keyword evidence="2" id="KW-1133">Transmembrane helix</keyword>